<dbReference type="InterPro" id="IPR045225">
    <property type="entry name" value="Uracil/uridine/allantoin_perm"/>
</dbReference>
<keyword evidence="3 7" id="KW-0812">Transmembrane</keyword>
<feature type="transmembrane region" description="Helical" evidence="7">
    <location>
        <begin position="147"/>
        <end position="168"/>
    </location>
</feature>
<evidence type="ECO:0000256" key="6">
    <source>
        <dbReference type="SAM" id="MobiDB-lite"/>
    </source>
</evidence>
<feature type="transmembrane region" description="Helical" evidence="7">
    <location>
        <begin position="78"/>
        <end position="96"/>
    </location>
</feature>
<comment type="similarity">
    <text evidence="2">Belongs to the purine-cytosine permease (2.A.39) family.</text>
</comment>
<reference evidence="8 9" key="1">
    <citation type="submission" date="2024-02" db="EMBL/GenBank/DDBJ databases">
        <title>De novo assembly and annotation of 12 fungi associated with fruit tree decline syndrome in Ontario, Canada.</title>
        <authorList>
            <person name="Sulman M."/>
            <person name="Ellouze W."/>
            <person name="Ilyukhin E."/>
        </authorList>
    </citation>
    <scope>NUCLEOTIDE SEQUENCE [LARGE SCALE GENOMIC DNA]</scope>
    <source>
        <strain evidence="8 9">M42-189</strain>
    </source>
</reference>
<dbReference type="EMBL" id="JAKJXO020000003">
    <property type="protein sequence ID" value="KAL1608471.1"/>
    <property type="molecule type" value="Genomic_DNA"/>
</dbReference>
<dbReference type="PANTHER" id="PTHR30618:SF0">
    <property type="entry name" value="PURINE-URACIL PERMEASE NCS1"/>
    <property type="match status" value="1"/>
</dbReference>
<dbReference type="InterPro" id="IPR001248">
    <property type="entry name" value="Pur-cyt_permease"/>
</dbReference>
<feature type="transmembrane region" description="Helical" evidence="7">
    <location>
        <begin position="295"/>
        <end position="314"/>
    </location>
</feature>
<organism evidence="8 9">
    <name type="scientific">Paraconiothyrium brasiliense</name>
    <dbReference type="NCBI Taxonomy" id="300254"/>
    <lineage>
        <taxon>Eukaryota</taxon>
        <taxon>Fungi</taxon>
        <taxon>Dikarya</taxon>
        <taxon>Ascomycota</taxon>
        <taxon>Pezizomycotina</taxon>
        <taxon>Dothideomycetes</taxon>
        <taxon>Pleosporomycetidae</taxon>
        <taxon>Pleosporales</taxon>
        <taxon>Massarineae</taxon>
        <taxon>Didymosphaeriaceae</taxon>
        <taxon>Paraconiothyrium</taxon>
    </lineage>
</organism>
<evidence type="ECO:0000256" key="4">
    <source>
        <dbReference type="ARBA" id="ARBA00022989"/>
    </source>
</evidence>
<feature type="transmembrane region" description="Helical" evidence="7">
    <location>
        <begin position="21"/>
        <end position="42"/>
    </location>
</feature>
<evidence type="ECO:0000313" key="8">
    <source>
        <dbReference type="EMBL" id="KAL1608471.1"/>
    </source>
</evidence>
<feature type="transmembrane region" description="Helical" evidence="7">
    <location>
        <begin position="254"/>
        <end position="275"/>
    </location>
</feature>
<feature type="transmembrane region" description="Helical" evidence="7">
    <location>
        <begin position="103"/>
        <end position="127"/>
    </location>
</feature>
<evidence type="ECO:0000256" key="2">
    <source>
        <dbReference type="ARBA" id="ARBA00008974"/>
    </source>
</evidence>
<dbReference type="Gene3D" id="1.10.4160.10">
    <property type="entry name" value="Hydantoin permease"/>
    <property type="match status" value="1"/>
</dbReference>
<gene>
    <name evidence="8" type="ORF">SLS60_003413</name>
</gene>
<evidence type="ECO:0008006" key="10">
    <source>
        <dbReference type="Google" id="ProtNLM"/>
    </source>
</evidence>
<name>A0ABR3RVL6_9PLEO</name>
<comment type="caution">
    <text evidence="8">The sequence shown here is derived from an EMBL/GenBank/DDBJ whole genome shotgun (WGS) entry which is preliminary data.</text>
</comment>
<evidence type="ECO:0000256" key="1">
    <source>
        <dbReference type="ARBA" id="ARBA00004141"/>
    </source>
</evidence>
<dbReference type="Proteomes" id="UP001521785">
    <property type="component" value="Unassembled WGS sequence"/>
</dbReference>
<feature type="compositionally biased region" description="Basic and acidic residues" evidence="6">
    <location>
        <begin position="366"/>
        <end position="378"/>
    </location>
</feature>
<proteinExistence type="inferred from homology"/>
<evidence type="ECO:0000256" key="7">
    <source>
        <dbReference type="SAM" id="Phobius"/>
    </source>
</evidence>
<sequence length="378" mass="42024">MARPGVRYHIGYPVLCRSVMGFYGSMFFVFIRAIVGAIWYGIQSYYGANLMSTCLKCIFGHRWDNWENHLPASADVTSKQLLCFFLVWIMELPFGVSVFFSKVLILALGLLATSSMEGVYGVAYWNMWDLNDAILDHNWTPAARCGIFLVSFSYLLSVFGVNLGANSIPFGADMTGLFPKYLTIRRGQVLCAFLGFAIVPWKLIATAQTFITFLGSYNIFMAPLCAIIIVDYCFARKGNIHVPSLYRASRGSLYWFTGGVNFSGIFAWCAGTIMGMPGLVAAYNPKLVPQAGKDMYKLGWILTFTTAGVVYFILVQIRKPRVLPTGFEDIPVKWEYLATGGRDGFFDGERDAYAGGSPSESVVEEPYGRVAEKPKSAY</sequence>
<feature type="region of interest" description="Disordered" evidence="6">
    <location>
        <begin position="354"/>
        <end position="378"/>
    </location>
</feature>
<keyword evidence="4 7" id="KW-1133">Transmembrane helix</keyword>
<keyword evidence="5 7" id="KW-0472">Membrane</keyword>
<feature type="transmembrane region" description="Helical" evidence="7">
    <location>
        <begin position="217"/>
        <end position="234"/>
    </location>
</feature>
<dbReference type="Pfam" id="PF02133">
    <property type="entry name" value="Transp_cyt_pur"/>
    <property type="match status" value="1"/>
</dbReference>
<comment type="subcellular location">
    <subcellularLocation>
        <location evidence="1">Membrane</location>
        <topology evidence="1">Multi-pass membrane protein</topology>
    </subcellularLocation>
</comment>
<evidence type="ECO:0000256" key="3">
    <source>
        <dbReference type="ARBA" id="ARBA00022692"/>
    </source>
</evidence>
<dbReference type="PANTHER" id="PTHR30618">
    <property type="entry name" value="NCS1 FAMILY PURINE/PYRIMIDINE TRANSPORTER"/>
    <property type="match status" value="1"/>
</dbReference>
<evidence type="ECO:0000313" key="9">
    <source>
        <dbReference type="Proteomes" id="UP001521785"/>
    </source>
</evidence>
<evidence type="ECO:0000256" key="5">
    <source>
        <dbReference type="ARBA" id="ARBA00023136"/>
    </source>
</evidence>
<accession>A0ABR3RVL6</accession>
<keyword evidence="9" id="KW-1185">Reference proteome</keyword>
<protein>
    <recommendedName>
        <fullName evidence="10">Allantoin permease</fullName>
    </recommendedName>
</protein>
<feature type="transmembrane region" description="Helical" evidence="7">
    <location>
        <begin position="189"/>
        <end position="211"/>
    </location>
</feature>